<evidence type="ECO:0000256" key="2">
    <source>
        <dbReference type="ARBA" id="ARBA00022475"/>
    </source>
</evidence>
<feature type="transmembrane region" description="Helical" evidence="6">
    <location>
        <begin position="414"/>
        <end position="433"/>
    </location>
</feature>
<feature type="transmembrane region" description="Helical" evidence="6">
    <location>
        <begin position="325"/>
        <end position="344"/>
    </location>
</feature>
<dbReference type="PANTHER" id="PTHR23513">
    <property type="entry name" value="INTEGRAL MEMBRANE EFFLUX PROTEIN-RELATED"/>
    <property type="match status" value="1"/>
</dbReference>
<keyword evidence="8" id="KW-1185">Reference proteome</keyword>
<dbReference type="GO" id="GO:0022857">
    <property type="term" value="F:transmembrane transporter activity"/>
    <property type="evidence" value="ECO:0007669"/>
    <property type="project" value="InterPro"/>
</dbReference>
<evidence type="ECO:0000256" key="5">
    <source>
        <dbReference type="ARBA" id="ARBA00023136"/>
    </source>
</evidence>
<feature type="transmembrane region" description="Helical" evidence="6">
    <location>
        <begin position="160"/>
        <end position="183"/>
    </location>
</feature>
<feature type="transmembrane region" description="Helical" evidence="6">
    <location>
        <begin position="350"/>
        <end position="367"/>
    </location>
</feature>
<dbReference type="Pfam" id="PF07690">
    <property type="entry name" value="MFS_1"/>
    <property type="match status" value="1"/>
</dbReference>
<reference evidence="7 8" key="1">
    <citation type="submission" date="2020-08" db="EMBL/GenBank/DDBJ databases">
        <title>Genomic Encyclopedia of Type Strains, Phase IV (KMG-IV): sequencing the most valuable type-strain genomes for metagenomic binning, comparative biology and taxonomic classification.</title>
        <authorList>
            <person name="Goeker M."/>
        </authorList>
    </citation>
    <scope>NUCLEOTIDE SEQUENCE [LARGE SCALE GENOMIC DNA]</scope>
    <source>
        <strain evidence="7 8">DSM 21458</strain>
    </source>
</reference>
<evidence type="ECO:0000256" key="3">
    <source>
        <dbReference type="ARBA" id="ARBA00022692"/>
    </source>
</evidence>
<evidence type="ECO:0000256" key="4">
    <source>
        <dbReference type="ARBA" id="ARBA00022989"/>
    </source>
</evidence>
<feature type="transmembrane region" description="Helical" evidence="6">
    <location>
        <begin position="12"/>
        <end position="36"/>
    </location>
</feature>
<keyword evidence="3 6" id="KW-0812">Transmembrane</keyword>
<comment type="caution">
    <text evidence="7">The sequence shown here is derived from an EMBL/GenBank/DDBJ whole genome shotgun (WGS) entry which is preliminary data.</text>
</comment>
<sequence length="456" mass="47737">MSAPFRGFRTFLTVWATQSLSVFGSAVMLFAVNLWLAQTLFAAPEQQPQLALTLTLVNLAYGLPFVFLAPLAGVWVDRYDRGRIMFVANLGSGVISLLMAAAMATGALSPTLLVLAMLVLACLGTCHGLALDASYVHLVEESDLARANAMMQTTESLSRVLSPALAAAVVALPALAAAGTLPAGLNQVLSGIRDGAVLALALDGVSFLVAALPLLWLRIPGPERKEAATPERRSLWADALEGVRFLRGSGVLLALLAMFALVNVCTWPIGLFETLLVKTNLEADAASRGIALAGAMATITTAVGAGGVISGLVVSAWGGLRRRRILGMLLPILVLGLALATFGASRELPLSAVAMFLIGAMIPISNAHSRALWQTQVPRELQGRVFALRRMVAQASGPISLAVIGWLSGLVAPGAIAVALGGFLAFFALLQLFNPVLMRVDELVPHSPVSVPKRSS</sequence>
<dbReference type="PANTHER" id="PTHR23513:SF6">
    <property type="entry name" value="MAJOR FACILITATOR SUPERFAMILY ASSOCIATED DOMAIN-CONTAINING PROTEIN"/>
    <property type="match status" value="1"/>
</dbReference>
<dbReference type="GO" id="GO:0005886">
    <property type="term" value="C:plasma membrane"/>
    <property type="evidence" value="ECO:0007669"/>
    <property type="project" value="UniProtKB-SubCell"/>
</dbReference>
<dbReference type="InterPro" id="IPR036259">
    <property type="entry name" value="MFS_trans_sf"/>
</dbReference>
<accession>A0A841HYZ1</accession>
<dbReference type="EMBL" id="JACHHG010000005">
    <property type="protein sequence ID" value="MBB6098123.1"/>
    <property type="molecule type" value="Genomic_DNA"/>
</dbReference>
<comment type="subcellular location">
    <subcellularLocation>
        <location evidence="1">Cell membrane</location>
        <topology evidence="1">Multi-pass membrane protein</topology>
    </subcellularLocation>
</comment>
<feature type="transmembrane region" description="Helical" evidence="6">
    <location>
        <begin position="56"/>
        <end position="76"/>
    </location>
</feature>
<proteinExistence type="predicted"/>
<feature type="transmembrane region" description="Helical" evidence="6">
    <location>
        <begin position="195"/>
        <end position="217"/>
    </location>
</feature>
<feature type="transmembrane region" description="Helical" evidence="6">
    <location>
        <begin position="88"/>
        <end position="108"/>
    </location>
</feature>
<evidence type="ECO:0000256" key="1">
    <source>
        <dbReference type="ARBA" id="ARBA00004651"/>
    </source>
</evidence>
<keyword evidence="2" id="KW-1003">Cell membrane</keyword>
<organism evidence="7 8">
    <name type="scientific">Deinobacterium chartae</name>
    <dbReference type="NCBI Taxonomy" id="521158"/>
    <lineage>
        <taxon>Bacteria</taxon>
        <taxon>Thermotogati</taxon>
        <taxon>Deinococcota</taxon>
        <taxon>Deinococci</taxon>
        <taxon>Deinococcales</taxon>
        <taxon>Deinococcaceae</taxon>
        <taxon>Deinobacterium</taxon>
    </lineage>
</organism>
<dbReference type="SUPFAM" id="SSF103473">
    <property type="entry name" value="MFS general substrate transporter"/>
    <property type="match status" value="1"/>
</dbReference>
<dbReference type="InterPro" id="IPR011701">
    <property type="entry name" value="MFS"/>
</dbReference>
<dbReference type="Gene3D" id="1.20.1250.20">
    <property type="entry name" value="MFS general substrate transporter like domains"/>
    <property type="match status" value="1"/>
</dbReference>
<feature type="transmembrane region" description="Helical" evidence="6">
    <location>
        <begin position="290"/>
        <end position="313"/>
    </location>
</feature>
<evidence type="ECO:0000313" key="8">
    <source>
        <dbReference type="Proteomes" id="UP000569951"/>
    </source>
</evidence>
<gene>
    <name evidence="7" type="ORF">HNR42_001548</name>
</gene>
<feature type="transmembrane region" description="Helical" evidence="6">
    <location>
        <begin position="114"/>
        <end position="139"/>
    </location>
</feature>
<dbReference type="RefSeq" id="WP_183986241.1">
    <property type="nucleotide sequence ID" value="NZ_JACHHG010000005.1"/>
</dbReference>
<feature type="transmembrane region" description="Helical" evidence="6">
    <location>
        <begin position="250"/>
        <end position="270"/>
    </location>
</feature>
<keyword evidence="4 6" id="KW-1133">Transmembrane helix</keyword>
<evidence type="ECO:0000256" key="6">
    <source>
        <dbReference type="SAM" id="Phobius"/>
    </source>
</evidence>
<protein>
    <submittedName>
        <fullName evidence="7">MFS family permease</fullName>
    </submittedName>
</protein>
<dbReference type="Proteomes" id="UP000569951">
    <property type="component" value="Unassembled WGS sequence"/>
</dbReference>
<dbReference type="CDD" id="cd06173">
    <property type="entry name" value="MFS_MefA_like"/>
    <property type="match status" value="1"/>
</dbReference>
<name>A0A841HYZ1_9DEIO</name>
<evidence type="ECO:0000313" key="7">
    <source>
        <dbReference type="EMBL" id="MBB6098123.1"/>
    </source>
</evidence>
<keyword evidence="5 6" id="KW-0472">Membrane</keyword>
<feature type="transmembrane region" description="Helical" evidence="6">
    <location>
        <begin position="388"/>
        <end position="408"/>
    </location>
</feature>
<dbReference type="AlphaFoldDB" id="A0A841HYZ1"/>